<comment type="subcellular location">
    <subcellularLocation>
        <location evidence="1 6">Cytoplasm</location>
        <location evidence="1 6">Cytoskeleton</location>
        <location evidence="1 6">Microtubule organizing center</location>
    </subcellularLocation>
</comment>
<dbReference type="PANTHER" id="PTHR19302">
    <property type="entry name" value="GAMMA TUBULIN COMPLEX PROTEIN"/>
    <property type="match status" value="1"/>
</dbReference>
<evidence type="ECO:0000256" key="5">
    <source>
        <dbReference type="ARBA" id="ARBA00023212"/>
    </source>
</evidence>
<comment type="function">
    <text evidence="6">Component of the gamma-tubulin ring complex (gTuRC) which mediates microtubule nucleation.</text>
</comment>
<dbReference type="GO" id="GO:0000922">
    <property type="term" value="C:spindle pole"/>
    <property type="evidence" value="ECO:0007669"/>
    <property type="project" value="InterPro"/>
</dbReference>
<keyword evidence="10" id="KW-1185">Reference proteome</keyword>
<dbReference type="GO" id="GO:0043015">
    <property type="term" value="F:gamma-tubulin binding"/>
    <property type="evidence" value="ECO:0007669"/>
    <property type="project" value="InterPro"/>
</dbReference>
<dbReference type="OMA" id="QLSMWLL"/>
<name>C1MXD7_MICPC</name>
<keyword evidence="4 6" id="KW-0493">Microtubule</keyword>
<dbReference type="KEGG" id="mpp:MICPUCDRAFT_945"/>
<evidence type="ECO:0000256" key="6">
    <source>
        <dbReference type="RuleBase" id="RU363050"/>
    </source>
</evidence>
<accession>C1MXD7</accession>
<keyword evidence="3 6" id="KW-0963">Cytoplasm</keyword>
<dbReference type="GO" id="GO:0051321">
    <property type="term" value="P:meiotic cell cycle"/>
    <property type="evidence" value="ECO:0007669"/>
    <property type="project" value="TreeGrafter"/>
</dbReference>
<dbReference type="InterPro" id="IPR041470">
    <property type="entry name" value="GCP_N"/>
</dbReference>
<dbReference type="GO" id="GO:0031122">
    <property type="term" value="P:cytoplasmic microtubule organization"/>
    <property type="evidence" value="ECO:0007669"/>
    <property type="project" value="TreeGrafter"/>
</dbReference>
<dbReference type="GO" id="GO:0005874">
    <property type="term" value="C:microtubule"/>
    <property type="evidence" value="ECO:0007669"/>
    <property type="project" value="UniProtKB-KW"/>
</dbReference>
<evidence type="ECO:0000256" key="1">
    <source>
        <dbReference type="ARBA" id="ARBA00004267"/>
    </source>
</evidence>
<feature type="non-terminal residue" evidence="9">
    <location>
        <position position="686"/>
    </location>
</feature>
<keyword evidence="5 6" id="KW-0206">Cytoskeleton</keyword>
<dbReference type="GeneID" id="9686113"/>
<evidence type="ECO:0000313" key="9">
    <source>
        <dbReference type="EMBL" id="EEH55146.1"/>
    </source>
</evidence>
<dbReference type="GO" id="GO:0000278">
    <property type="term" value="P:mitotic cell cycle"/>
    <property type="evidence" value="ECO:0007669"/>
    <property type="project" value="TreeGrafter"/>
</dbReference>
<organism evidence="10">
    <name type="scientific">Micromonas pusilla (strain CCMP1545)</name>
    <name type="common">Picoplanktonic green alga</name>
    <dbReference type="NCBI Taxonomy" id="564608"/>
    <lineage>
        <taxon>Eukaryota</taxon>
        <taxon>Viridiplantae</taxon>
        <taxon>Chlorophyta</taxon>
        <taxon>Mamiellophyceae</taxon>
        <taxon>Mamiellales</taxon>
        <taxon>Mamiellaceae</taxon>
        <taxon>Micromonas</taxon>
    </lineage>
</organism>
<dbReference type="PANTHER" id="PTHR19302:SF27">
    <property type="entry name" value="GAMMA-TUBULIN COMPLEX COMPONENT 4"/>
    <property type="match status" value="1"/>
</dbReference>
<dbReference type="GO" id="GO:0051225">
    <property type="term" value="P:spindle assembly"/>
    <property type="evidence" value="ECO:0007669"/>
    <property type="project" value="TreeGrafter"/>
</dbReference>
<dbReference type="OrthoDB" id="78652at2759"/>
<evidence type="ECO:0000313" key="10">
    <source>
        <dbReference type="Proteomes" id="UP000001876"/>
    </source>
</evidence>
<feature type="domain" description="Gamma tubulin complex component protein N-terminal" evidence="8">
    <location>
        <begin position="4"/>
        <end position="331"/>
    </location>
</feature>
<dbReference type="AlphaFoldDB" id="C1MXD7"/>
<evidence type="ECO:0000259" key="8">
    <source>
        <dbReference type="Pfam" id="PF17681"/>
    </source>
</evidence>
<dbReference type="InterPro" id="IPR040457">
    <property type="entry name" value="GCP_C"/>
</dbReference>
<dbReference type="RefSeq" id="XP_003060377.1">
    <property type="nucleotide sequence ID" value="XM_003060331.1"/>
</dbReference>
<comment type="similarity">
    <text evidence="2 6">Belongs to the TUBGCP family.</text>
</comment>
<gene>
    <name evidence="9" type="ORF">MICPUCDRAFT_945</name>
</gene>
<proteinExistence type="inferred from homology"/>
<dbReference type="STRING" id="564608.C1MXD7"/>
<evidence type="ECO:0000259" key="7">
    <source>
        <dbReference type="Pfam" id="PF04130"/>
    </source>
</evidence>
<dbReference type="Gene3D" id="1.20.120.1900">
    <property type="entry name" value="Gamma-tubulin complex, C-terminal domain"/>
    <property type="match status" value="1"/>
</dbReference>
<dbReference type="GO" id="GO:0051011">
    <property type="term" value="F:microtubule minus-end binding"/>
    <property type="evidence" value="ECO:0007669"/>
    <property type="project" value="TreeGrafter"/>
</dbReference>
<dbReference type="InterPro" id="IPR007259">
    <property type="entry name" value="GCP"/>
</dbReference>
<evidence type="ECO:0000256" key="4">
    <source>
        <dbReference type="ARBA" id="ARBA00022701"/>
    </source>
</evidence>
<feature type="domain" description="Gamma tubulin complex component C-terminal" evidence="7">
    <location>
        <begin position="340"/>
        <end position="682"/>
    </location>
</feature>
<dbReference type="GO" id="GO:0007020">
    <property type="term" value="P:microtubule nucleation"/>
    <property type="evidence" value="ECO:0007669"/>
    <property type="project" value="InterPro"/>
</dbReference>
<dbReference type="Proteomes" id="UP000001876">
    <property type="component" value="Unassembled WGS sequence"/>
</dbReference>
<dbReference type="InterPro" id="IPR042241">
    <property type="entry name" value="GCP_C_sf"/>
</dbReference>
<dbReference type="Pfam" id="PF17681">
    <property type="entry name" value="GCP_N_terminal"/>
    <property type="match status" value="1"/>
</dbReference>
<dbReference type="eggNOG" id="KOG2065">
    <property type="taxonomic scope" value="Eukaryota"/>
</dbReference>
<dbReference type="EMBL" id="GG663742">
    <property type="protein sequence ID" value="EEH55146.1"/>
    <property type="molecule type" value="Genomic_DNA"/>
</dbReference>
<dbReference type="Pfam" id="PF04130">
    <property type="entry name" value="GCP_C_terminal"/>
    <property type="match status" value="1"/>
</dbReference>
<dbReference type="GO" id="GO:0000930">
    <property type="term" value="C:gamma-tubulin complex"/>
    <property type="evidence" value="ECO:0007669"/>
    <property type="project" value="TreeGrafter"/>
</dbReference>
<sequence length="686" mass="73378">MVPEVLLALLGVPGEVIVLVPGSELHGPERFRVSPDLPFLEPPERASLDRLVSLGYAFRCLERFVADEGESGVLAAVGGSSRSDGGGSLYRRALAAGVGEVLSSYEAAVLRLEQDVLRGATPALPAALESALSSFALVLPSLRAVLRPVMESDDLRGAALLHHLHAAALAAGAPQLESALRALRSRCYRALYQQLLAWTVHGALVDPFGEFWVRRVDGGGGDGGVGASDDPFDGDDGGEDEWHRGFLVSLENLPPGIELPAAEATLFIGRAVRVLSSPRGAFAGKSLLPAEVAAAATASLRALAKNDGEFDRASFELVLETIRAPIAARLGRLVVANARLLDHLGALRAYFLLGRGDFFQTFFEEAAGLLRAPPRSSTAEADMAAPFAQAALKSSAVNDPLASRFRLRFNPAERGGGDDDVGASAHFQPRRAAAAAAATTTSGGGATARVPSFDGWDGLELDYAVPWPLGLILTKNTIARYNKLFQYLLRLKRAQLALDDAWCRVQADHVFYGEGVRGGSRGRGRGERGGAFEACQRVRHDIAFLVNNWTTYLQVDVIESQFRRAATRIAEAPDDFAEAQRAHRSFLAACTAQSFLDLESVSAIIENIMQLAGALCAEVKGLPPDGSPPSPETMVEVDSIGAKFARQATGLYTILRSNRLANDPKAPYLRLLLLRLNYNDFFFSAA</sequence>
<protein>
    <recommendedName>
        <fullName evidence="6">Gamma-tubulin complex component</fullName>
    </recommendedName>
</protein>
<evidence type="ECO:0000256" key="2">
    <source>
        <dbReference type="ARBA" id="ARBA00010337"/>
    </source>
</evidence>
<evidence type="ECO:0000256" key="3">
    <source>
        <dbReference type="ARBA" id="ARBA00022490"/>
    </source>
</evidence>
<reference evidence="9 10" key="1">
    <citation type="journal article" date="2009" name="Science">
        <title>Green evolution and dynamic adaptations revealed by genomes of the marine picoeukaryotes Micromonas.</title>
        <authorList>
            <person name="Worden A.Z."/>
            <person name="Lee J.H."/>
            <person name="Mock T."/>
            <person name="Rouze P."/>
            <person name="Simmons M.P."/>
            <person name="Aerts A.L."/>
            <person name="Allen A.E."/>
            <person name="Cuvelier M.L."/>
            <person name="Derelle E."/>
            <person name="Everett M.V."/>
            <person name="Foulon E."/>
            <person name="Grimwood J."/>
            <person name="Gundlach H."/>
            <person name="Henrissat B."/>
            <person name="Napoli C."/>
            <person name="McDonald S.M."/>
            <person name="Parker M.S."/>
            <person name="Rombauts S."/>
            <person name="Salamov A."/>
            <person name="Von Dassow P."/>
            <person name="Badger J.H."/>
            <person name="Coutinho P.M."/>
            <person name="Demir E."/>
            <person name="Dubchak I."/>
            <person name="Gentemann C."/>
            <person name="Eikrem W."/>
            <person name="Gready J.E."/>
            <person name="John U."/>
            <person name="Lanier W."/>
            <person name="Lindquist E.A."/>
            <person name="Lucas S."/>
            <person name="Mayer K.F."/>
            <person name="Moreau H."/>
            <person name="Not F."/>
            <person name="Otillar R."/>
            <person name="Panaud O."/>
            <person name="Pangilinan J."/>
            <person name="Paulsen I."/>
            <person name="Piegu B."/>
            <person name="Poliakov A."/>
            <person name="Robbens S."/>
            <person name="Schmutz J."/>
            <person name="Toulza E."/>
            <person name="Wyss T."/>
            <person name="Zelensky A."/>
            <person name="Zhou K."/>
            <person name="Armbrust E.V."/>
            <person name="Bhattacharya D."/>
            <person name="Goodenough U.W."/>
            <person name="Van de Peer Y."/>
            <person name="Grigoriev I.V."/>
        </authorList>
    </citation>
    <scope>NUCLEOTIDE SEQUENCE [LARGE SCALE GENOMIC DNA]</scope>
    <source>
        <strain evidence="9 10">CCMP1545</strain>
    </source>
</reference>